<keyword evidence="4 6" id="KW-1133">Transmembrane helix</keyword>
<evidence type="ECO:0000256" key="4">
    <source>
        <dbReference type="ARBA" id="ARBA00022989"/>
    </source>
</evidence>
<keyword evidence="5 6" id="KW-0472">Membrane</keyword>
<feature type="transmembrane region" description="Helical" evidence="6">
    <location>
        <begin position="172"/>
        <end position="196"/>
    </location>
</feature>
<feature type="transmembrane region" description="Helical" evidence="6">
    <location>
        <begin position="255"/>
        <end position="274"/>
    </location>
</feature>
<gene>
    <name evidence="8" type="primary">LOC124295291</name>
</gene>
<evidence type="ECO:0000313" key="8">
    <source>
        <dbReference type="RefSeq" id="XP_046600729.1"/>
    </source>
</evidence>
<dbReference type="Proteomes" id="UP000829291">
    <property type="component" value="Chromosome 7"/>
</dbReference>
<protein>
    <recommendedName>
        <fullName evidence="6">Gustatory receptor</fullName>
    </recommendedName>
</protein>
<feature type="transmembrane region" description="Helical" evidence="6">
    <location>
        <begin position="84"/>
        <end position="104"/>
    </location>
</feature>
<evidence type="ECO:0000256" key="2">
    <source>
        <dbReference type="ARBA" id="ARBA00022475"/>
    </source>
</evidence>
<reference evidence="8" key="1">
    <citation type="submission" date="2025-08" db="UniProtKB">
        <authorList>
            <consortium name="RefSeq"/>
        </authorList>
    </citation>
    <scope>IDENTIFICATION</scope>
    <source>
        <tissue evidence="8">Thorax and Abdomen</tissue>
    </source>
</reference>
<dbReference type="InterPro" id="IPR013604">
    <property type="entry name" value="7TM_chemorcpt"/>
</dbReference>
<evidence type="ECO:0000313" key="7">
    <source>
        <dbReference type="Proteomes" id="UP000829291"/>
    </source>
</evidence>
<comment type="function">
    <text evidence="6">Gustatory receptor which mediates acceptance or avoidance behavior, depending on its substrates.</text>
</comment>
<feature type="transmembrane region" description="Helical" evidence="6">
    <location>
        <begin position="143"/>
        <end position="166"/>
    </location>
</feature>
<dbReference type="Pfam" id="PF08395">
    <property type="entry name" value="7tm_7"/>
    <property type="match status" value="1"/>
</dbReference>
<keyword evidence="6" id="KW-0675">Receptor</keyword>
<comment type="subcellular location">
    <subcellularLocation>
        <location evidence="1 6">Cell membrane</location>
        <topology evidence="1 6">Multi-pass membrane protein</topology>
    </subcellularLocation>
</comment>
<sequence length="383" mass="43479">MKKGIKRKSTCWHEPAKPLNASRSKDSNHFPGLRRIESGDQRWFGCLYPILLIILYIGLFVMIRKDIWRYYDSLNEAIYYFKDQKLQSCLHLVVVPVLILSSIVRSSDDLEGYKKLDCVDRLLFYLNAPIDHAAGTREEVSNLCVYVFLTLVTNLLTYFDVVMAGSGVDFDVAWILSHVPVLLEVVILCGFVAVIAKIRVRFERTNLVIAETLTPRKISVILVQSTSFDNASKLRLARRVHFQLHDVAAAVNKTYGFRMFFIFFVTLFSILNHFRNAIALRDDPLGIMDLGLHLVWICFHIAKYFYVANACHATVSEGKLAGGYFLGAPVVRGPSGLSEEMEAFSRQLDNKQLQFTLVSVFAIDIPKGVTIFIAVITYFLVLC</sequence>
<dbReference type="GeneID" id="124295291"/>
<feature type="transmembrane region" description="Helical" evidence="6">
    <location>
        <begin position="355"/>
        <end position="381"/>
    </location>
</feature>
<accession>A0ABM3GKE0</accession>
<proteinExistence type="inferred from homology"/>
<evidence type="ECO:0000256" key="5">
    <source>
        <dbReference type="ARBA" id="ARBA00023136"/>
    </source>
</evidence>
<evidence type="ECO:0000256" key="1">
    <source>
        <dbReference type="ARBA" id="ARBA00004651"/>
    </source>
</evidence>
<comment type="caution">
    <text evidence="6">Lacks conserved residue(s) required for the propagation of feature annotation.</text>
</comment>
<keyword evidence="2 6" id="KW-1003">Cell membrane</keyword>
<feature type="transmembrane region" description="Helical" evidence="6">
    <location>
        <begin position="43"/>
        <end position="64"/>
    </location>
</feature>
<evidence type="ECO:0000256" key="3">
    <source>
        <dbReference type="ARBA" id="ARBA00022692"/>
    </source>
</evidence>
<name>A0ABM3GKE0_NEOLC</name>
<keyword evidence="6" id="KW-0807">Transducer</keyword>
<dbReference type="RefSeq" id="XP_046600729.1">
    <property type="nucleotide sequence ID" value="XM_046744773.1"/>
</dbReference>
<organism evidence="7 8">
    <name type="scientific">Neodiprion lecontei</name>
    <name type="common">Redheaded pine sawfly</name>
    <dbReference type="NCBI Taxonomy" id="441921"/>
    <lineage>
        <taxon>Eukaryota</taxon>
        <taxon>Metazoa</taxon>
        <taxon>Ecdysozoa</taxon>
        <taxon>Arthropoda</taxon>
        <taxon>Hexapoda</taxon>
        <taxon>Insecta</taxon>
        <taxon>Pterygota</taxon>
        <taxon>Neoptera</taxon>
        <taxon>Endopterygota</taxon>
        <taxon>Hymenoptera</taxon>
        <taxon>Tenthredinoidea</taxon>
        <taxon>Diprionidae</taxon>
        <taxon>Diprioninae</taxon>
        <taxon>Neodiprion</taxon>
    </lineage>
</organism>
<evidence type="ECO:0000256" key="6">
    <source>
        <dbReference type="RuleBase" id="RU363108"/>
    </source>
</evidence>
<keyword evidence="3 6" id="KW-0812">Transmembrane</keyword>
<keyword evidence="7" id="KW-1185">Reference proteome</keyword>
<comment type="similarity">
    <text evidence="6">Belongs to the insect chemoreceptor superfamily. Gustatory receptor (GR) family.</text>
</comment>